<evidence type="ECO:0000313" key="1">
    <source>
        <dbReference type="EMBL" id="KAF7299866.1"/>
    </source>
</evidence>
<sequence>MLHDLLKARLKADFPRLFPPNEPYTIRGLGNGVAALARRYCKSRDPPASARALEEFRAALEELEFNFNEIDDDHSSSIWKRAPPSEVGKEGKKGVCFRCGEDGWEATYAEWFPVSMCRECVDLCGEMAVWGHPEGMVEY</sequence>
<proteinExistence type="predicted"/>
<comment type="caution">
    <text evidence="1">The sequence shown here is derived from an EMBL/GenBank/DDBJ whole genome shotgun (WGS) entry which is preliminary data.</text>
</comment>
<accession>A0A8H6W1T5</accession>
<name>A0A8H6W1T5_MYCCL</name>
<dbReference type="Proteomes" id="UP000613580">
    <property type="component" value="Unassembled WGS sequence"/>
</dbReference>
<protein>
    <submittedName>
        <fullName evidence="1">Uncharacterized protein</fullName>
    </submittedName>
</protein>
<gene>
    <name evidence="1" type="ORF">HMN09_00993700</name>
</gene>
<dbReference type="AlphaFoldDB" id="A0A8H6W1T5"/>
<dbReference type="EMBL" id="JACAZE010000014">
    <property type="protein sequence ID" value="KAF7299866.1"/>
    <property type="molecule type" value="Genomic_DNA"/>
</dbReference>
<keyword evidence="2" id="KW-1185">Reference proteome</keyword>
<evidence type="ECO:0000313" key="2">
    <source>
        <dbReference type="Proteomes" id="UP000613580"/>
    </source>
</evidence>
<organism evidence="1 2">
    <name type="scientific">Mycena chlorophos</name>
    <name type="common">Agaric fungus</name>
    <name type="synonym">Agaricus chlorophos</name>
    <dbReference type="NCBI Taxonomy" id="658473"/>
    <lineage>
        <taxon>Eukaryota</taxon>
        <taxon>Fungi</taxon>
        <taxon>Dikarya</taxon>
        <taxon>Basidiomycota</taxon>
        <taxon>Agaricomycotina</taxon>
        <taxon>Agaricomycetes</taxon>
        <taxon>Agaricomycetidae</taxon>
        <taxon>Agaricales</taxon>
        <taxon>Marasmiineae</taxon>
        <taxon>Mycenaceae</taxon>
        <taxon>Mycena</taxon>
    </lineage>
</organism>
<reference evidence="1" key="1">
    <citation type="submission" date="2020-05" db="EMBL/GenBank/DDBJ databases">
        <title>Mycena genomes resolve the evolution of fungal bioluminescence.</title>
        <authorList>
            <person name="Tsai I.J."/>
        </authorList>
    </citation>
    <scope>NUCLEOTIDE SEQUENCE</scope>
    <source>
        <strain evidence="1">110903Hualien_Pintung</strain>
    </source>
</reference>